<protein>
    <submittedName>
        <fullName evidence="1">Uncharacterized protein</fullName>
    </submittedName>
</protein>
<dbReference type="SUPFAM" id="SSF50630">
    <property type="entry name" value="Acid proteases"/>
    <property type="match status" value="1"/>
</dbReference>
<name>A0AAJ0HVJ2_9PEZI</name>
<gene>
    <name evidence="1" type="ORF">B0T25DRAFT_492668</name>
</gene>
<dbReference type="Proteomes" id="UP001275084">
    <property type="component" value="Unassembled WGS sequence"/>
</dbReference>
<evidence type="ECO:0000313" key="1">
    <source>
        <dbReference type="EMBL" id="KAK3363686.1"/>
    </source>
</evidence>
<comment type="caution">
    <text evidence="1">The sequence shown here is derived from an EMBL/GenBank/DDBJ whole genome shotgun (WGS) entry which is preliminary data.</text>
</comment>
<keyword evidence="2" id="KW-1185">Reference proteome</keyword>
<evidence type="ECO:0000313" key="2">
    <source>
        <dbReference type="Proteomes" id="UP001275084"/>
    </source>
</evidence>
<dbReference type="InterPro" id="IPR021109">
    <property type="entry name" value="Peptidase_aspartic_dom_sf"/>
</dbReference>
<accession>A0AAJ0HVJ2</accession>
<dbReference type="Gene3D" id="2.40.70.10">
    <property type="entry name" value="Acid Proteases"/>
    <property type="match status" value="1"/>
</dbReference>
<reference evidence="1" key="1">
    <citation type="journal article" date="2023" name="Mol. Phylogenet. Evol.">
        <title>Genome-scale phylogeny and comparative genomics of the fungal order Sordariales.</title>
        <authorList>
            <person name="Hensen N."/>
            <person name="Bonometti L."/>
            <person name="Westerberg I."/>
            <person name="Brannstrom I.O."/>
            <person name="Guillou S."/>
            <person name="Cros-Aarteil S."/>
            <person name="Calhoun S."/>
            <person name="Haridas S."/>
            <person name="Kuo A."/>
            <person name="Mondo S."/>
            <person name="Pangilinan J."/>
            <person name="Riley R."/>
            <person name="LaButti K."/>
            <person name="Andreopoulos B."/>
            <person name="Lipzen A."/>
            <person name="Chen C."/>
            <person name="Yan M."/>
            <person name="Daum C."/>
            <person name="Ng V."/>
            <person name="Clum A."/>
            <person name="Steindorff A."/>
            <person name="Ohm R.A."/>
            <person name="Martin F."/>
            <person name="Silar P."/>
            <person name="Natvig D.O."/>
            <person name="Lalanne C."/>
            <person name="Gautier V."/>
            <person name="Ament-Velasquez S.L."/>
            <person name="Kruys A."/>
            <person name="Hutchinson M.I."/>
            <person name="Powell A.J."/>
            <person name="Barry K."/>
            <person name="Miller A.N."/>
            <person name="Grigoriev I.V."/>
            <person name="Debuchy R."/>
            <person name="Gladieux P."/>
            <person name="Hiltunen Thoren M."/>
            <person name="Johannesson H."/>
        </authorList>
    </citation>
    <scope>NUCLEOTIDE SEQUENCE</scope>
    <source>
        <strain evidence="1">CBS 955.72</strain>
    </source>
</reference>
<sequence>MELPTGTRVYPGIWTVAFRAIYHAFFVAVASGSCAPYPVSVRIGNDTLRNDGNARGVAMSVGTPEQDMAFVPQWNLNNTMLYGSSAFCYALSDGNAPWSAKSCITMRGGQYDPFNSKTRTGVGTNSTFMSALVNLGKIATRAWSIFWGCQGATRNTQLDGSMVFGGYDRAKVTGIPLTQQLAPQQWDGDNMKCLTGMTVYISDLILNFGNNIDVSLFSNDIIDSEFPYQELAHKFPAYMIPNAPYLIMLPLYPYFKNFHHYISIFINKCSLSINFYMIYCSLNNTPYSKDLAINTKPLLSIRIPNDQLVMPEKHIDSKTG</sequence>
<organism evidence="1 2">
    <name type="scientific">Lasiosphaeria hispida</name>
    <dbReference type="NCBI Taxonomy" id="260671"/>
    <lineage>
        <taxon>Eukaryota</taxon>
        <taxon>Fungi</taxon>
        <taxon>Dikarya</taxon>
        <taxon>Ascomycota</taxon>
        <taxon>Pezizomycotina</taxon>
        <taxon>Sordariomycetes</taxon>
        <taxon>Sordariomycetidae</taxon>
        <taxon>Sordariales</taxon>
        <taxon>Lasiosphaeriaceae</taxon>
        <taxon>Lasiosphaeria</taxon>
    </lineage>
</organism>
<reference evidence="1" key="2">
    <citation type="submission" date="2023-06" db="EMBL/GenBank/DDBJ databases">
        <authorList>
            <consortium name="Lawrence Berkeley National Laboratory"/>
            <person name="Haridas S."/>
            <person name="Hensen N."/>
            <person name="Bonometti L."/>
            <person name="Westerberg I."/>
            <person name="Brannstrom I.O."/>
            <person name="Guillou S."/>
            <person name="Cros-Aarteil S."/>
            <person name="Calhoun S."/>
            <person name="Kuo A."/>
            <person name="Mondo S."/>
            <person name="Pangilinan J."/>
            <person name="Riley R."/>
            <person name="Labutti K."/>
            <person name="Andreopoulos B."/>
            <person name="Lipzen A."/>
            <person name="Chen C."/>
            <person name="Yanf M."/>
            <person name="Daum C."/>
            <person name="Ng V."/>
            <person name="Clum A."/>
            <person name="Steindorff A."/>
            <person name="Ohm R."/>
            <person name="Martin F."/>
            <person name="Silar P."/>
            <person name="Natvig D."/>
            <person name="Lalanne C."/>
            <person name="Gautier V."/>
            <person name="Ament-Velasquez S.L."/>
            <person name="Kruys A."/>
            <person name="Hutchinson M.I."/>
            <person name="Powell A.J."/>
            <person name="Barry K."/>
            <person name="Miller A.N."/>
            <person name="Grigoriev I.V."/>
            <person name="Debuchy R."/>
            <person name="Gladieux P."/>
            <person name="Thoren M.H."/>
            <person name="Johannesson H."/>
        </authorList>
    </citation>
    <scope>NUCLEOTIDE SEQUENCE</scope>
    <source>
        <strain evidence="1">CBS 955.72</strain>
    </source>
</reference>
<dbReference type="AlphaFoldDB" id="A0AAJ0HVJ2"/>
<dbReference type="EMBL" id="JAUIQD010000001">
    <property type="protein sequence ID" value="KAK3363686.1"/>
    <property type="molecule type" value="Genomic_DNA"/>
</dbReference>
<proteinExistence type="predicted"/>